<dbReference type="InterPro" id="IPR050397">
    <property type="entry name" value="Env_Response_Regulators"/>
</dbReference>
<dbReference type="GO" id="GO:0003677">
    <property type="term" value="F:DNA binding"/>
    <property type="evidence" value="ECO:0007669"/>
    <property type="project" value="UniProtKB-KW"/>
</dbReference>
<dbReference type="OrthoDB" id="3525895at2"/>
<dbReference type="Pfam" id="PF00027">
    <property type="entry name" value="cNMP_binding"/>
    <property type="match status" value="1"/>
</dbReference>
<dbReference type="SUPFAM" id="SSF46785">
    <property type="entry name" value="Winged helix' DNA-binding domain"/>
    <property type="match status" value="1"/>
</dbReference>
<keyword evidence="2" id="KW-0238">DNA-binding</keyword>
<dbReference type="SUPFAM" id="SSF51206">
    <property type="entry name" value="cAMP-binding domain-like"/>
    <property type="match status" value="1"/>
</dbReference>
<dbReference type="SMART" id="SM00419">
    <property type="entry name" value="HTH_CRP"/>
    <property type="match status" value="1"/>
</dbReference>
<protein>
    <submittedName>
        <fullName evidence="6">CRP-like cAMP-binding protein</fullName>
    </submittedName>
</protein>
<evidence type="ECO:0000256" key="3">
    <source>
        <dbReference type="ARBA" id="ARBA00023163"/>
    </source>
</evidence>
<dbReference type="Gene3D" id="1.10.10.10">
    <property type="entry name" value="Winged helix-like DNA-binding domain superfamily/Winged helix DNA-binding domain"/>
    <property type="match status" value="1"/>
</dbReference>
<gene>
    <name evidence="6" type="ORF">DFR49_2792</name>
</gene>
<dbReference type="InterPro" id="IPR036390">
    <property type="entry name" value="WH_DNA-bd_sf"/>
</dbReference>
<dbReference type="InterPro" id="IPR000595">
    <property type="entry name" value="cNMP-bd_dom"/>
</dbReference>
<sequence>MHPHDPEVTAAITALDLFAGLPASALDEVTARARVRTLGRGARMFDQGEPVERAHVLLSGAIRIAQAGSDGGQVVLRFIGPGEIFGSVAIFTDHLYPADGIAMVGSTEASWARADWLDLIERYPRIALNLITIVGRRLAELQDRVREMATQRAERRIANTLLRLARQAGRATGAGTEIGFPLRRKDIADISGTTLFTVSRTLNDWRRQGLIADDRRALTLVSMAGIGRIALG</sequence>
<dbReference type="GO" id="GO:0003700">
    <property type="term" value="F:DNA-binding transcription factor activity"/>
    <property type="evidence" value="ECO:0007669"/>
    <property type="project" value="TreeGrafter"/>
</dbReference>
<proteinExistence type="predicted"/>
<evidence type="ECO:0000256" key="1">
    <source>
        <dbReference type="ARBA" id="ARBA00023015"/>
    </source>
</evidence>
<dbReference type="InterPro" id="IPR036388">
    <property type="entry name" value="WH-like_DNA-bd_sf"/>
</dbReference>
<dbReference type="PANTHER" id="PTHR24567">
    <property type="entry name" value="CRP FAMILY TRANSCRIPTIONAL REGULATORY PROTEIN"/>
    <property type="match status" value="1"/>
</dbReference>
<organism evidence="6 7">
    <name type="scientific">Hephaestia caeni</name>
    <dbReference type="NCBI Taxonomy" id="645617"/>
    <lineage>
        <taxon>Bacteria</taxon>
        <taxon>Pseudomonadati</taxon>
        <taxon>Pseudomonadota</taxon>
        <taxon>Alphaproteobacteria</taxon>
        <taxon>Sphingomonadales</taxon>
        <taxon>Sphingomonadaceae</taxon>
        <taxon>Hephaestia</taxon>
    </lineage>
</organism>
<evidence type="ECO:0000313" key="7">
    <source>
        <dbReference type="Proteomes" id="UP000266568"/>
    </source>
</evidence>
<comment type="caution">
    <text evidence="6">The sequence shown here is derived from an EMBL/GenBank/DDBJ whole genome shotgun (WGS) entry which is preliminary data.</text>
</comment>
<dbReference type="PROSITE" id="PS50042">
    <property type="entry name" value="CNMP_BINDING_3"/>
    <property type="match status" value="1"/>
</dbReference>
<dbReference type="InterPro" id="IPR012318">
    <property type="entry name" value="HTH_CRP"/>
</dbReference>
<dbReference type="CDD" id="cd00038">
    <property type="entry name" value="CAP_ED"/>
    <property type="match status" value="1"/>
</dbReference>
<dbReference type="InterPro" id="IPR018490">
    <property type="entry name" value="cNMP-bd_dom_sf"/>
</dbReference>
<dbReference type="EMBL" id="QXDC01000003">
    <property type="protein sequence ID" value="RIA44547.1"/>
    <property type="molecule type" value="Genomic_DNA"/>
</dbReference>
<evidence type="ECO:0000259" key="5">
    <source>
        <dbReference type="PROSITE" id="PS51063"/>
    </source>
</evidence>
<dbReference type="Gene3D" id="2.60.120.10">
    <property type="entry name" value="Jelly Rolls"/>
    <property type="match status" value="1"/>
</dbReference>
<dbReference type="RefSeq" id="WP_119036189.1">
    <property type="nucleotide sequence ID" value="NZ_QXDC01000003.1"/>
</dbReference>
<dbReference type="InterPro" id="IPR014710">
    <property type="entry name" value="RmlC-like_jellyroll"/>
</dbReference>
<dbReference type="PROSITE" id="PS51063">
    <property type="entry name" value="HTH_CRP_2"/>
    <property type="match status" value="1"/>
</dbReference>
<dbReference type="Pfam" id="PF13545">
    <property type="entry name" value="HTH_Crp_2"/>
    <property type="match status" value="1"/>
</dbReference>
<keyword evidence="1" id="KW-0805">Transcription regulation</keyword>
<feature type="domain" description="HTH crp-type" evidence="5">
    <location>
        <begin position="151"/>
        <end position="224"/>
    </location>
</feature>
<accession>A0A397PBQ3</accession>
<evidence type="ECO:0000313" key="6">
    <source>
        <dbReference type="EMBL" id="RIA44547.1"/>
    </source>
</evidence>
<dbReference type="PANTHER" id="PTHR24567:SF28">
    <property type="entry name" value="LISTERIOLYSIN REGULATORY PROTEIN"/>
    <property type="match status" value="1"/>
</dbReference>
<dbReference type="AlphaFoldDB" id="A0A397PBQ3"/>
<keyword evidence="3" id="KW-0804">Transcription</keyword>
<name>A0A397PBQ3_9SPHN</name>
<dbReference type="CDD" id="cd00092">
    <property type="entry name" value="HTH_CRP"/>
    <property type="match status" value="1"/>
</dbReference>
<dbReference type="GO" id="GO:0005829">
    <property type="term" value="C:cytosol"/>
    <property type="evidence" value="ECO:0007669"/>
    <property type="project" value="TreeGrafter"/>
</dbReference>
<dbReference type="SMART" id="SM00100">
    <property type="entry name" value="cNMP"/>
    <property type="match status" value="1"/>
</dbReference>
<keyword evidence="7" id="KW-1185">Reference proteome</keyword>
<evidence type="ECO:0000256" key="2">
    <source>
        <dbReference type="ARBA" id="ARBA00023125"/>
    </source>
</evidence>
<evidence type="ECO:0000259" key="4">
    <source>
        <dbReference type="PROSITE" id="PS50042"/>
    </source>
</evidence>
<feature type="domain" description="Cyclic nucleotide-binding" evidence="4">
    <location>
        <begin position="17"/>
        <end position="93"/>
    </location>
</feature>
<dbReference type="Proteomes" id="UP000266568">
    <property type="component" value="Unassembled WGS sequence"/>
</dbReference>
<reference evidence="6 7" key="1">
    <citation type="submission" date="2018-08" db="EMBL/GenBank/DDBJ databases">
        <title>Genomic Encyclopedia of Type Strains, Phase IV (KMG-IV): sequencing the most valuable type-strain genomes for metagenomic binning, comparative biology and taxonomic classification.</title>
        <authorList>
            <person name="Goeker M."/>
        </authorList>
    </citation>
    <scope>NUCLEOTIDE SEQUENCE [LARGE SCALE GENOMIC DNA]</scope>
    <source>
        <strain evidence="6 7">DSM 25527</strain>
    </source>
</reference>